<protein>
    <submittedName>
        <fullName evidence="2">Uncharacterized protein</fullName>
    </submittedName>
</protein>
<evidence type="ECO:0000313" key="2">
    <source>
        <dbReference type="EMBL" id="PPS10878.1"/>
    </source>
</evidence>
<evidence type="ECO:0000313" key="3">
    <source>
        <dbReference type="Proteomes" id="UP000239757"/>
    </source>
</evidence>
<evidence type="ECO:0000256" key="1">
    <source>
        <dbReference type="SAM" id="MobiDB-lite"/>
    </source>
</evidence>
<dbReference type="AlphaFoldDB" id="A0A2P5Y5K6"/>
<gene>
    <name evidence="2" type="ORF">GOBAR_AA09774</name>
</gene>
<dbReference type="Proteomes" id="UP000239757">
    <property type="component" value="Unassembled WGS sequence"/>
</dbReference>
<name>A0A2P5Y5K6_GOSBA</name>
<organism evidence="2 3">
    <name type="scientific">Gossypium barbadense</name>
    <name type="common">Sea Island cotton</name>
    <name type="synonym">Hibiscus barbadensis</name>
    <dbReference type="NCBI Taxonomy" id="3634"/>
    <lineage>
        <taxon>Eukaryota</taxon>
        <taxon>Viridiplantae</taxon>
        <taxon>Streptophyta</taxon>
        <taxon>Embryophyta</taxon>
        <taxon>Tracheophyta</taxon>
        <taxon>Spermatophyta</taxon>
        <taxon>Magnoliopsida</taxon>
        <taxon>eudicotyledons</taxon>
        <taxon>Gunneridae</taxon>
        <taxon>Pentapetalae</taxon>
        <taxon>rosids</taxon>
        <taxon>malvids</taxon>
        <taxon>Malvales</taxon>
        <taxon>Malvaceae</taxon>
        <taxon>Malvoideae</taxon>
        <taxon>Gossypium</taxon>
    </lineage>
</organism>
<reference evidence="2 3" key="1">
    <citation type="submission" date="2015-01" db="EMBL/GenBank/DDBJ databases">
        <title>Genome of allotetraploid Gossypium barbadense reveals genomic plasticity and fiber elongation in cotton evolution.</title>
        <authorList>
            <person name="Chen X."/>
            <person name="Liu X."/>
            <person name="Zhao B."/>
            <person name="Zheng H."/>
            <person name="Hu Y."/>
            <person name="Lu G."/>
            <person name="Yang C."/>
            <person name="Chen J."/>
            <person name="Shan C."/>
            <person name="Zhang L."/>
            <person name="Zhou Y."/>
            <person name="Wang L."/>
            <person name="Guo W."/>
            <person name="Bai Y."/>
            <person name="Ruan J."/>
            <person name="Shangguan X."/>
            <person name="Mao Y."/>
            <person name="Jiang J."/>
            <person name="Zhu Y."/>
            <person name="Lei J."/>
            <person name="Kang H."/>
            <person name="Chen S."/>
            <person name="He X."/>
            <person name="Wang R."/>
            <person name="Wang Y."/>
            <person name="Chen J."/>
            <person name="Wang L."/>
            <person name="Yu S."/>
            <person name="Wang B."/>
            <person name="Wei J."/>
            <person name="Song S."/>
            <person name="Lu X."/>
            <person name="Gao Z."/>
            <person name="Gu W."/>
            <person name="Deng X."/>
            <person name="Ma D."/>
            <person name="Wang S."/>
            <person name="Liang W."/>
            <person name="Fang L."/>
            <person name="Cai C."/>
            <person name="Zhu X."/>
            <person name="Zhou B."/>
            <person name="Zhang Y."/>
            <person name="Chen Z."/>
            <person name="Xu S."/>
            <person name="Zhu R."/>
            <person name="Wang S."/>
            <person name="Zhang T."/>
            <person name="Zhao G."/>
        </authorList>
    </citation>
    <scope>NUCLEOTIDE SEQUENCE [LARGE SCALE GENOMIC DNA]</scope>
    <source>
        <strain evidence="3">cv. Xinhai21</strain>
        <tissue evidence="2">Leaf</tissue>
    </source>
</reference>
<accession>A0A2P5Y5K6</accession>
<dbReference type="EMBL" id="KZ663668">
    <property type="protein sequence ID" value="PPS10878.1"/>
    <property type="molecule type" value="Genomic_DNA"/>
</dbReference>
<proteinExistence type="predicted"/>
<feature type="region of interest" description="Disordered" evidence="1">
    <location>
        <begin position="25"/>
        <end position="76"/>
    </location>
</feature>
<sequence>MVSEAPAHPSTKVPMLLEDLANLRHEGADGTRGSSMTKGLGPSSPMMSEAPTHPRHQGADATRGSRPSEAPRLPHIQEPRLPMVFKPPAHPRLPMASKALARPSNNVLMLPHHRRLRLPMVPNATARLRAQGEGPGRIVASFSIFRDSSQEHRRESSPEHCRNGSLKHYWEPNRWWGHRHQSMEWV</sequence>